<dbReference type="Proteomes" id="UP001161294">
    <property type="component" value="Unassembled WGS sequence"/>
</dbReference>
<dbReference type="InterPro" id="IPR006750">
    <property type="entry name" value="YdcZ"/>
</dbReference>
<sequence length="201" mass="20629">MNSKMVLMTVASLGMALLAGAVLPFQAAANANVGRALGHPFWGATTSLLISLAVMVPLLVLAKAPVPNFANALHGPWWLWIGGVLGAIYVASATALIPKLGAGGFLVAVVAGQMVTAVLMDHFGVMGLEPKPINLMRILGVLLILGGVFLIQGGGARKQVSTPIPATSRLYAVLCGNASRHVGMAGANGLAGRCLSLDMRR</sequence>
<organism evidence="3 4">
    <name type="scientific">Comamonas aquatica</name>
    <dbReference type="NCBI Taxonomy" id="225991"/>
    <lineage>
        <taxon>Bacteria</taxon>
        <taxon>Pseudomonadati</taxon>
        <taxon>Pseudomonadota</taxon>
        <taxon>Betaproteobacteria</taxon>
        <taxon>Burkholderiales</taxon>
        <taxon>Comamonadaceae</taxon>
        <taxon>Comamonas</taxon>
    </lineage>
</organism>
<dbReference type="PANTHER" id="PTHR34821:SF2">
    <property type="entry name" value="INNER MEMBRANE PROTEIN YDCZ"/>
    <property type="match status" value="1"/>
</dbReference>
<dbReference type="AlphaFoldDB" id="A0AA42W680"/>
<proteinExistence type="predicted"/>
<feature type="chain" id="PRO_5041429186" evidence="2">
    <location>
        <begin position="28"/>
        <end position="201"/>
    </location>
</feature>
<accession>A0AA42W680</accession>
<dbReference type="GO" id="GO:0005886">
    <property type="term" value="C:plasma membrane"/>
    <property type="evidence" value="ECO:0007669"/>
    <property type="project" value="TreeGrafter"/>
</dbReference>
<feature type="transmembrane region" description="Helical" evidence="1">
    <location>
        <begin position="103"/>
        <end position="123"/>
    </location>
</feature>
<dbReference type="PANTHER" id="PTHR34821">
    <property type="entry name" value="INNER MEMBRANE PROTEIN YDCZ"/>
    <property type="match status" value="1"/>
</dbReference>
<keyword evidence="1" id="KW-1133">Transmembrane helix</keyword>
<dbReference type="Pfam" id="PF04657">
    <property type="entry name" value="DMT_YdcZ"/>
    <property type="match status" value="1"/>
</dbReference>
<feature type="signal peptide" evidence="2">
    <location>
        <begin position="1"/>
        <end position="27"/>
    </location>
</feature>
<feature type="transmembrane region" description="Helical" evidence="1">
    <location>
        <begin position="41"/>
        <end position="65"/>
    </location>
</feature>
<keyword evidence="2" id="KW-0732">Signal</keyword>
<reference evidence="3" key="1">
    <citation type="submission" date="2022-09" db="EMBL/GenBank/DDBJ databases">
        <title>Intensive care unit water sources are persistently colonized with multi-drug resistant bacteria and are the site of extensive horizontal gene transfer of antibiotic resistance genes.</title>
        <authorList>
            <person name="Diorio-Toth L."/>
        </authorList>
    </citation>
    <scope>NUCLEOTIDE SEQUENCE</scope>
    <source>
        <strain evidence="3">GD03686</strain>
    </source>
</reference>
<keyword evidence="1" id="KW-0812">Transmembrane</keyword>
<evidence type="ECO:0000313" key="3">
    <source>
        <dbReference type="EMBL" id="MDH2007425.1"/>
    </source>
</evidence>
<comment type="caution">
    <text evidence="3">The sequence shown here is derived from an EMBL/GenBank/DDBJ whole genome shotgun (WGS) entry which is preliminary data.</text>
</comment>
<dbReference type="RefSeq" id="WP_279853656.1">
    <property type="nucleotide sequence ID" value="NZ_JAOCIA010000077.1"/>
</dbReference>
<name>A0AA42W680_9BURK</name>
<keyword evidence="1" id="KW-0472">Membrane</keyword>
<feature type="transmembrane region" description="Helical" evidence="1">
    <location>
        <begin position="77"/>
        <end position="97"/>
    </location>
</feature>
<feature type="transmembrane region" description="Helical" evidence="1">
    <location>
        <begin position="135"/>
        <end position="155"/>
    </location>
</feature>
<gene>
    <name evidence="3" type="ORF">N5J23_18185</name>
</gene>
<evidence type="ECO:0000256" key="1">
    <source>
        <dbReference type="SAM" id="Phobius"/>
    </source>
</evidence>
<protein>
    <submittedName>
        <fullName evidence="3">DMT family transporter</fullName>
    </submittedName>
</protein>
<evidence type="ECO:0000313" key="4">
    <source>
        <dbReference type="Proteomes" id="UP001161294"/>
    </source>
</evidence>
<dbReference type="EMBL" id="JAOCJW010000076">
    <property type="protein sequence ID" value="MDH2007425.1"/>
    <property type="molecule type" value="Genomic_DNA"/>
</dbReference>
<evidence type="ECO:0000256" key="2">
    <source>
        <dbReference type="SAM" id="SignalP"/>
    </source>
</evidence>